<feature type="compositionally biased region" description="Polar residues" evidence="3">
    <location>
        <begin position="378"/>
        <end position="389"/>
    </location>
</feature>
<keyword evidence="2" id="KW-0479">Metal-binding</keyword>
<evidence type="ECO:0000313" key="6">
    <source>
        <dbReference type="Proteomes" id="UP001159364"/>
    </source>
</evidence>
<feature type="region of interest" description="Disordered" evidence="3">
    <location>
        <begin position="59"/>
        <end position="83"/>
    </location>
</feature>
<dbReference type="AlphaFoldDB" id="A0AAV8U032"/>
<dbReference type="PANTHER" id="PTHR33400:SF2">
    <property type="entry name" value="ZINC FINGER CCCH DOMAIN-CONTAINING PROTEIN 6"/>
    <property type="match status" value="1"/>
</dbReference>
<dbReference type="PROSITE" id="PS50103">
    <property type="entry name" value="ZF_C3H1"/>
    <property type="match status" value="1"/>
</dbReference>
<name>A0AAV8U032_9ROSI</name>
<evidence type="ECO:0000256" key="3">
    <source>
        <dbReference type="SAM" id="MobiDB-lite"/>
    </source>
</evidence>
<dbReference type="InterPro" id="IPR000571">
    <property type="entry name" value="Znf_CCCH"/>
</dbReference>
<organism evidence="5 6">
    <name type="scientific">Erythroxylum novogranatense</name>
    <dbReference type="NCBI Taxonomy" id="1862640"/>
    <lineage>
        <taxon>Eukaryota</taxon>
        <taxon>Viridiplantae</taxon>
        <taxon>Streptophyta</taxon>
        <taxon>Embryophyta</taxon>
        <taxon>Tracheophyta</taxon>
        <taxon>Spermatophyta</taxon>
        <taxon>Magnoliopsida</taxon>
        <taxon>eudicotyledons</taxon>
        <taxon>Gunneridae</taxon>
        <taxon>Pentapetalae</taxon>
        <taxon>rosids</taxon>
        <taxon>fabids</taxon>
        <taxon>Malpighiales</taxon>
        <taxon>Erythroxylaceae</taxon>
        <taxon>Erythroxylum</taxon>
    </lineage>
</organism>
<feature type="compositionally biased region" description="Polar residues" evidence="3">
    <location>
        <begin position="426"/>
        <end position="438"/>
    </location>
</feature>
<dbReference type="Proteomes" id="UP001159364">
    <property type="component" value="Linkage Group LG02"/>
</dbReference>
<dbReference type="GO" id="GO:0003677">
    <property type="term" value="F:DNA binding"/>
    <property type="evidence" value="ECO:0007669"/>
    <property type="project" value="UniProtKB-KW"/>
</dbReference>
<evidence type="ECO:0000259" key="4">
    <source>
        <dbReference type="PROSITE" id="PS50103"/>
    </source>
</evidence>
<dbReference type="EMBL" id="JAIWQS010000002">
    <property type="protein sequence ID" value="KAJ8772632.1"/>
    <property type="molecule type" value="Genomic_DNA"/>
</dbReference>
<keyword evidence="6" id="KW-1185">Reference proteome</keyword>
<evidence type="ECO:0000313" key="5">
    <source>
        <dbReference type="EMBL" id="KAJ8772632.1"/>
    </source>
</evidence>
<evidence type="ECO:0000256" key="2">
    <source>
        <dbReference type="PROSITE-ProRule" id="PRU00723"/>
    </source>
</evidence>
<feature type="domain" description="C3H1-type" evidence="4">
    <location>
        <begin position="400"/>
        <end position="428"/>
    </location>
</feature>
<accession>A0AAV8U032</accession>
<sequence length="453" mass="49541">MRGLQRSKRVYWAPDANLCQLNAQHFNSYFQQVRLFLSEESPSQVGFGAQDHLQAKALHHPSGTAGDDFLPPGFEGGHPPKHSQIKLPEIPLVKWRCPPRFILNITWRVVAGEESEDVEAQNQRELRVLEAVYPRPSVIPPNPTFAADAQDYGDHQVTLIPITPIEDEDTVETSSDGLEPCNVAMSSHSQLLAFGAFPHCSTPNIPSTSANENQTAGVFHRIEPDVVTAASAAFTAINKNNENGGLIDHDLLIKILSNPKMIEKLVSDHGSASNAPNTDKPYVSNVLSSDYPPPTAALDPSHVHMNQIESSKPSLLAVNPSAPYYAQAPPGMPQGIQTSAVPSVPAPPAKDVNYYKKLIEQHGGDRPEAPQPFVGRYNNPQIGKNQELPNPNPKPRDSKPKIMKPCIFFNSSRGCRNGANCAYQHDASSQQRVSNVSDVPSGKRMKMDREISS</sequence>
<dbReference type="PANTHER" id="PTHR33400">
    <property type="entry name" value="ZINC FINGER CCCH DOMAIN-CONTAINING PROTEIN 6-RELATED"/>
    <property type="match status" value="1"/>
</dbReference>
<feature type="region of interest" description="Disordered" evidence="3">
    <location>
        <begin position="362"/>
        <end position="402"/>
    </location>
</feature>
<keyword evidence="2" id="KW-0863">Zinc-finger</keyword>
<keyword evidence="1" id="KW-0238">DNA-binding</keyword>
<keyword evidence="2" id="KW-0862">Zinc</keyword>
<reference evidence="5 6" key="1">
    <citation type="submission" date="2021-09" db="EMBL/GenBank/DDBJ databases">
        <title>Genomic insights and catalytic innovation underlie evolution of tropane alkaloids biosynthesis.</title>
        <authorList>
            <person name="Wang Y.-J."/>
            <person name="Tian T."/>
            <person name="Huang J.-P."/>
            <person name="Huang S.-X."/>
        </authorList>
    </citation>
    <scope>NUCLEOTIDE SEQUENCE [LARGE SCALE GENOMIC DNA]</scope>
    <source>
        <strain evidence="5">KIB-2018</strain>
        <tissue evidence="5">Leaf</tissue>
    </source>
</reference>
<feature type="zinc finger region" description="C3H1-type" evidence="2">
    <location>
        <begin position="400"/>
        <end position="428"/>
    </location>
</feature>
<evidence type="ECO:0000256" key="1">
    <source>
        <dbReference type="ARBA" id="ARBA00023125"/>
    </source>
</evidence>
<gene>
    <name evidence="5" type="ORF">K2173_027809</name>
</gene>
<protein>
    <recommendedName>
        <fullName evidence="4">C3H1-type domain-containing protein</fullName>
    </recommendedName>
</protein>
<dbReference type="GO" id="GO:0008270">
    <property type="term" value="F:zinc ion binding"/>
    <property type="evidence" value="ECO:0007669"/>
    <property type="project" value="UniProtKB-KW"/>
</dbReference>
<feature type="region of interest" description="Disordered" evidence="3">
    <location>
        <begin position="426"/>
        <end position="453"/>
    </location>
</feature>
<comment type="caution">
    <text evidence="5">The sequence shown here is derived from an EMBL/GenBank/DDBJ whole genome shotgun (WGS) entry which is preliminary data.</text>
</comment>
<proteinExistence type="predicted"/>